<gene>
    <name evidence="1" type="ORF">EFA69_09540</name>
</gene>
<accession>A0A3M9MW34</accession>
<evidence type="ECO:0000313" key="2">
    <source>
        <dbReference type="Proteomes" id="UP000271010"/>
    </source>
</evidence>
<organism evidence="1 2">
    <name type="scientific">Rufibacter immobilis</name>
    <dbReference type="NCBI Taxonomy" id="1348778"/>
    <lineage>
        <taxon>Bacteria</taxon>
        <taxon>Pseudomonadati</taxon>
        <taxon>Bacteroidota</taxon>
        <taxon>Cytophagia</taxon>
        <taxon>Cytophagales</taxon>
        <taxon>Hymenobacteraceae</taxon>
        <taxon>Rufibacter</taxon>
    </lineage>
</organism>
<proteinExistence type="predicted"/>
<dbReference type="RefSeq" id="WP_123132854.1">
    <property type="nucleotide sequence ID" value="NZ_RJJE01000009.1"/>
</dbReference>
<name>A0A3M9MW34_9BACT</name>
<keyword evidence="2" id="KW-1185">Reference proteome</keyword>
<comment type="caution">
    <text evidence="1">The sequence shown here is derived from an EMBL/GenBank/DDBJ whole genome shotgun (WGS) entry which is preliminary data.</text>
</comment>
<dbReference type="Proteomes" id="UP000271010">
    <property type="component" value="Unassembled WGS sequence"/>
</dbReference>
<dbReference type="OrthoDB" id="661150at2"/>
<sequence length="227" mass="26644">MSPDEINNLYRSNDIQRWQNSEWVLGYEVRLSNTPKLQLDICKELAGVYPKWFRFSSWRNGCGCYIVPVLPSMAEFKEYNKALLEGKKGFQFKGIVKDVPLNFKKWVFNNQNVNPVPQFVKDNFIKGNIKLGLKYPYKERLVVQYQNLLDESISDTELRDLNQIAFFQANRIEKHLKGLACKQHPTIVSSLIVTPTKERNLNFTESFCCEDFWYQIVEEVKTILQVD</sequence>
<evidence type="ECO:0000313" key="1">
    <source>
        <dbReference type="EMBL" id="RNI29771.1"/>
    </source>
</evidence>
<reference evidence="1 2" key="1">
    <citation type="submission" date="2018-11" db="EMBL/GenBank/DDBJ databases">
        <title>Rufibacter latericius sp. nov., isolated from water in Baiyang Lake.</title>
        <authorList>
            <person name="Yang Y."/>
        </authorList>
    </citation>
    <scope>NUCLEOTIDE SEQUENCE [LARGE SCALE GENOMIC DNA]</scope>
    <source>
        <strain evidence="1 2">MCC P1</strain>
    </source>
</reference>
<dbReference type="EMBL" id="RJJE01000009">
    <property type="protein sequence ID" value="RNI29771.1"/>
    <property type="molecule type" value="Genomic_DNA"/>
</dbReference>
<dbReference type="AlphaFoldDB" id="A0A3M9MW34"/>
<protein>
    <submittedName>
        <fullName evidence="1">Uncharacterized protein</fullName>
    </submittedName>
</protein>